<evidence type="ECO:0000313" key="2">
    <source>
        <dbReference type="EMBL" id="RIE02592.1"/>
    </source>
</evidence>
<protein>
    <submittedName>
        <fullName evidence="2">Putative baseplate assembly protein</fullName>
    </submittedName>
</protein>
<accession>A0A398CKB0</accession>
<proteinExistence type="predicted"/>
<dbReference type="NCBIfam" id="TIGR02243">
    <property type="entry name" value="putative baseplate assembly protein"/>
    <property type="match status" value="1"/>
</dbReference>
<sequence>MLNTVNATQQDTLSEQESYDSPGTPSFSLVADSWLARYGQLRVQVLGQDGRWREWRETASWDGAGPDDRLYRVERPDADGPQTVRFGDGVRGAIPREGTGTVRIIRHTMEFASVAMIGRSNGLPLQTIRLYDLPCRRADGMRLQVGAFDESAGELVWEDWEAVADFDRSGPLDRHFVFDTESGELRFGNDESGAIPAAYEYSNVVLTTCVVGGGERGNIKPDLLTEWVSPVQRALGISVTNTAYASGGEEGESLGECLERAQAEWQKPYCAVTNDDYRAIAMETPGLKVARAHVIPGFAPGKPDSPGAVTVVVVPQGLDETPQPSVGFLGTVARHLDERRLLTTEVHVIAPEYVRVTVHATVVVEPHFMEEARRIVAELNRLLTPLGRSGSSEGWPFGRTVHKGDIFGVISRMNGVAYVQDLWLDSEGRYVRKNAGGDILLPPNGLAYSGEHRIELISRTQL</sequence>
<name>A0A398CKB0_9BACL</name>
<dbReference type="InterPro" id="IPR011749">
    <property type="entry name" value="CHP02243"/>
</dbReference>
<comment type="caution">
    <text evidence="2">The sequence shown here is derived from an EMBL/GenBank/DDBJ whole genome shotgun (WGS) entry which is preliminary data.</text>
</comment>
<evidence type="ECO:0000313" key="3">
    <source>
        <dbReference type="Proteomes" id="UP000266340"/>
    </source>
</evidence>
<gene>
    <name evidence="2" type="ORF">D3H35_18080</name>
</gene>
<dbReference type="AlphaFoldDB" id="A0A398CKB0"/>
<evidence type="ECO:0000256" key="1">
    <source>
        <dbReference type="SAM" id="MobiDB-lite"/>
    </source>
</evidence>
<dbReference type="Proteomes" id="UP000266340">
    <property type="component" value="Unassembled WGS sequence"/>
</dbReference>
<feature type="region of interest" description="Disordered" evidence="1">
    <location>
        <begin position="1"/>
        <end position="24"/>
    </location>
</feature>
<dbReference type="EMBL" id="QXJM01000039">
    <property type="protein sequence ID" value="RIE02592.1"/>
    <property type="molecule type" value="Genomic_DNA"/>
</dbReference>
<organism evidence="2 3">
    <name type="scientific">Cohnella faecalis</name>
    <dbReference type="NCBI Taxonomy" id="2315694"/>
    <lineage>
        <taxon>Bacteria</taxon>
        <taxon>Bacillati</taxon>
        <taxon>Bacillota</taxon>
        <taxon>Bacilli</taxon>
        <taxon>Bacillales</taxon>
        <taxon>Paenibacillaceae</taxon>
        <taxon>Cohnella</taxon>
    </lineage>
</organism>
<keyword evidence="3" id="KW-1185">Reference proteome</keyword>
<reference evidence="2 3" key="1">
    <citation type="submission" date="2018-09" db="EMBL/GenBank/DDBJ databases">
        <title>Cohnella cavernae sp. nov., isolated from a karst cave.</title>
        <authorList>
            <person name="Zhu H."/>
        </authorList>
    </citation>
    <scope>NUCLEOTIDE SEQUENCE [LARGE SCALE GENOMIC DNA]</scope>
    <source>
        <strain evidence="2 3">K2E09-144</strain>
    </source>
</reference>